<sequence>MRIALGVVLVLLGMLGFLPIVGFWMIPLGLLVLSVDSWRVRRMRRRLEVWYGRRKEAKAAQKAKAASETETA</sequence>
<keyword evidence="1" id="KW-1133">Transmembrane helix</keyword>
<proteinExistence type="predicted"/>
<dbReference type="PATRIC" id="fig|1458461.3.peg.3037"/>
<dbReference type="KEGG" id="pect:BN1012_Phect3031"/>
<name>X5MB39_9HYPH</name>
<organism evidence="2 3">
    <name type="scientific">Candidatus Phaeomarinibacter ectocarpi</name>
    <dbReference type="NCBI Taxonomy" id="1458461"/>
    <lineage>
        <taxon>Bacteria</taxon>
        <taxon>Pseudomonadati</taxon>
        <taxon>Pseudomonadota</taxon>
        <taxon>Alphaproteobacteria</taxon>
        <taxon>Hyphomicrobiales</taxon>
        <taxon>Parvibaculaceae</taxon>
        <taxon>Candidatus Phaeomarinibacter</taxon>
    </lineage>
</organism>
<keyword evidence="1" id="KW-0472">Membrane</keyword>
<dbReference type="AlphaFoldDB" id="X5MB39"/>
<accession>X5MB39</accession>
<dbReference type="Proteomes" id="UP000032160">
    <property type="component" value="Chromosome I"/>
</dbReference>
<feature type="transmembrane region" description="Helical" evidence="1">
    <location>
        <begin position="6"/>
        <end position="35"/>
    </location>
</feature>
<dbReference type="EMBL" id="HG966617">
    <property type="protein sequence ID" value="CDO61243.1"/>
    <property type="molecule type" value="Genomic_DNA"/>
</dbReference>
<evidence type="ECO:0000313" key="3">
    <source>
        <dbReference type="Proteomes" id="UP000032160"/>
    </source>
</evidence>
<protein>
    <submittedName>
        <fullName evidence="2">Msl1110 protein</fullName>
    </submittedName>
</protein>
<keyword evidence="3" id="KW-1185">Reference proteome</keyword>
<dbReference type="HOGENOM" id="CLU_183786_1_0_5"/>
<gene>
    <name evidence="2" type="ORF">BN1012_Phect3031</name>
</gene>
<reference evidence="2 3" key="1">
    <citation type="journal article" date="2014" name="Front. Genet.">
        <title>Genome and metabolic network of "Candidatus Phaeomarinobacter ectocarpi" Ec32, a new candidate genus of Alphaproteobacteria frequently associated with brown algae.</title>
        <authorList>
            <person name="Dittami S.M."/>
            <person name="Barbeyron T."/>
            <person name="Boyen C."/>
            <person name="Cambefort J."/>
            <person name="Collet G."/>
            <person name="Delage L."/>
            <person name="Gobet A."/>
            <person name="Groisillier A."/>
            <person name="Leblanc C."/>
            <person name="Michel G."/>
            <person name="Scornet D."/>
            <person name="Siegel A."/>
            <person name="Tapia J.E."/>
            <person name="Tonon T."/>
        </authorList>
    </citation>
    <scope>NUCLEOTIDE SEQUENCE [LARGE SCALE GENOMIC DNA]</scope>
    <source>
        <strain evidence="2 3">Ec32</strain>
    </source>
</reference>
<keyword evidence="1" id="KW-0812">Transmembrane</keyword>
<evidence type="ECO:0000313" key="2">
    <source>
        <dbReference type="EMBL" id="CDO61243.1"/>
    </source>
</evidence>
<evidence type="ECO:0000256" key="1">
    <source>
        <dbReference type="SAM" id="Phobius"/>
    </source>
</evidence>